<protein>
    <submittedName>
        <fullName evidence="1">Autophagy protein atg9</fullName>
    </submittedName>
</protein>
<evidence type="ECO:0000313" key="1">
    <source>
        <dbReference type="EMBL" id="KAJ9113431.1"/>
    </source>
</evidence>
<organism evidence="1 2">
    <name type="scientific">Naganishia cerealis</name>
    <dbReference type="NCBI Taxonomy" id="610337"/>
    <lineage>
        <taxon>Eukaryota</taxon>
        <taxon>Fungi</taxon>
        <taxon>Dikarya</taxon>
        <taxon>Basidiomycota</taxon>
        <taxon>Agaricomycotina</taxon>
        <taxon>Tremellomycetes</taxon>
        <taxon>Filobasidiales</taxon>
        <taxon>Filobasidiaceae</taxon>
        <taxon>Naganishia</taxon>
    </lineage>
</organism>
<name>A0ACC2WQS1_9TREE</name>
<comment type="caution">
    <text evidence="1">The sequence shown here is derived from an EMBL/GenBank/DDBJ whole genome shotgun (WGS) entry which is preliminary data.</text>
</comment>
<dbReference type="Proteomes" id="UP001241377">
    <property type="component" value="Unassembled WGS sequence"/>
</dbReference>
<keyword evidence="2" id="KW-1185">Reference proteome</keyword>
<proteinExistence type="predicted"/>
<dbReference type="EMBL" id="JASBWR010000002">
    <property type="protein sequence ID" value="KAJ9113431.1"/>
    <property type="molecule type" value="Genomic_DNA"/>
</dbReference>
<accession>A0ACC2WQS1</accession>
<evidence type="ECO:0000313" key="2">
    <source>
        <dbReference type="Proteomes" id="UP001241377"/>
    </source>
</evidence>
<reference evidence="1" key="1">
    <citation type="submission" date="2023-04" db="EMBL/GenBank/DDBJ databases">
        <title>Draft Genome sequencing of Naganishia species isolated from polar environments using Oxford Nanopore Technology.</title>
        <authorList>
            <person name="Leo P."/>
            <person name="Venkateswaran K."/>
        </authorList>
    </citation>
    <scope>NUCLEOTIDE SEQUENCE</scope>
    <source>
        <strain evidence="1">MNA-CCFEE 5261</strain>
    </source>
</reference>
<sequence length="808" mass="93389">MPDVHLSSSFAEGNTSEQNENDTFLSRIFGFHSIYNQLDNYQYYDPESQVGDSMIRRDGGLNNLLDLESDSDLSSIESSSLLQDQPPSIHANDIQMQPYEPPTQPYGEIDPQPQNAPIMTESAPSHGILNNGAVSTDEARVQFRKTKTLPSFHTMYQRQARGRVFIPSRERALYLWANIVNMDEFLSDLYYYYRGRGVMNIVLGRIVDLATLVFVIGFASFLAWGVDYDKFLSRGQKSLTLSDLIIPHYISKAPAMAKLLLFGFAIYITLRIVQLYFDFRYKLSEIRNFYRQLLDIPHDDELMTISWATIVERLMELKDFNTLTSLLHYVNDLKSKVRLNAHDIANRIMRKENYIIALINKDTLNLGFEIPLLSVLNPILNTRAVLTRTLEWNLKLCIYNFVFNNQGQVNPNVLKDYNRNMLAKELSSRFKMAAIINLLLCPFIVVYFVLLYFFRYFNEYKTNPSSLIGLRQYTPWAEWKLREFNELPHFFVKRLQLSIGPANTYINQFPRGFLVVNIMTLVNFVAGAITAVLVVMGLWFEDEEHSFWAFELTENKSALFYISIFGTIWAVTAGSLATDTSSTESANSSSPFYYDPEASLRYVTQFTHYMPSTWSKKLHTAEVKGEFCELFSLKIVVIINELLSLVLTPFILWFKLLSQSGAIIDFVREYSVYVDGLGYVCYFAMFNFEKKDKNMMHDLNKKKKKSPSHRTKRDDIEEEEESDNGVPNGDDKMIKSYMYFLESYDDRERAARPTPKLRQLPRTRLPPGSISESTYNVDHILEEEELPQGKSAGVFGMINQFYKQDLGR</sequence>
<gene>
    <name evidence="1" type="primary">ATG9</name>
    <name evidence="1" type="ORF">QFC19_000351</name>
</gene>